<dbReference type="PANTHER" id="PTHR30466:SF11">
    <property type="entry name" value="FLAVIN-DEPENDENT MONOOXYGENASE, REDUCTASE SUBUNIT HSAB"/>
    <property type="match status" value="1"/>
</dbReference>
<feature type="domain" description="Flavin reductase like" evidence="3">
    <location>
        <begin position="22"/>
        <end position="176"/>
    </location>
</feature>
<keyword evidence="2" id="KW-0560">Oxidoreductase</keyword>
<dbReference type="InterPro" id="IPR012349">
    <property type="entry name" value="Split_barrel_FMN-bd"/>
</dbReference>
<comment type="caution">
    <text evidence="4">The sequence shown here is derived from an EMBL/GenBank/DDBJ whole genome shotgun (WGS) entry which is preliminary data.</text>
</comment>
<evidence type="ECO:0000256" key="2">
    <source>
        <dbReference type="ARBA" id="ARBA00023002"/>
    </source>
</evidence>
<sequence length="181" mass="19079">MGESTSAAVDNPVTSRQFRAVLGQFCTGVTVVTGMGATGMGAIGIGAEAPMGFTCQAFSSLSLDPPRVVLCVSRDSVSWPSISAGAFFCVNVLAERQGALSDRFARSGGEKFRGVDWELSPDGAPRLAGACAWIDCRVHTEHDGGDHLVVIGEVRRLAVPADDRAPLLYHRGRYARLDAAP</sequence>
<evidence type="ECO:0000313" key="5">
    <source>
        <dbReference type="Proteomes" id="UP001205612"/>
    </source>
</evidence>
<organism evidence="4 5">
    <name type="scientific">Streptomyces pyxinicus</name>
    <dbReference type="NCBI Taxonomy" id="2970331"/>
    <lineage>
        <taxon>Bacteria</taxon>
        <taxon>Bacillati</taxon>
        <taxon>Actinomycetota</taxon>
        <taxon>Actinomycetes</taxon>
        <taxon>Kitasatosporales</taxon>
        <taxon>Streptomycetaceae</taxon>
        <taxon>Streptomyces</taxon>
    </lineage>
</organism>
<gene>
    <name evidence="4" type="ORF">NX794_20730</name>
</gene>
<dbReference type="SMART" id="SM00903">
    <property type="entry name" value="Flavin_Reduct"/>
    <property type="match status" value="1"/>
</dbReference>
<name>A0ABT2B547_9ACTN</name>
<accession>A0ABT2B547</accession>
<dbReference type="SUPFAM" id="SSF50475">
    <property type="entry name" value="FMN-binding split barrel"/>
    <property type="match status" value="1"/>
</dbReference>
<dbReference type="RefSeq" id="WP_258780105.1">
    <property type="nucleotide sequence ID" value="NZ_JANUGP010000015.1"/>
</dbReference>
<dbReference type="InterPro" id="IPR050268">
    <property type="entry name" value="NADH-dep_flavin_reductase"/>
</dbReference>
<proteinExistence type="inferred from homology"/>
<reference evidence="4 5" key="1">
    <citation type="submission" date="2022-08" db="EMBL/GenBank/DDBJ databases">
        <authorList>
            <person name="Somphong A."/>
            <person name="Phongsopitanun W."/>
        </authorList>
    </citation>
    <scope>NUCLEOTIDE SEQUENCE [LARGE SCALE GENOMIC DNA]</scope>
    <source>
        <strain evidence="4 5">LP11</strain>
    </source>
</reference>
<dbReference type="EMBL" id="JANUGP010000015">
    <property type="protein sequence ID" value="MCS0603621.1"/>
    <property type="molecule type" value="Genomic_DNA"/>
</dbReference>
<protein>
    <submittedName>
        <fullName evidence="4">Flavin reductase family protein</fullName>
    </submittedName>
</protein>
<evidence type="ECO:0000313" key="4">
    <source>
        <dbReference type="EMBL" id="MCS0603621.1"/>
    </source>
</evidence>
<dbReference type="InterPro" id="IPR002563">
    <property type="entry name" value="Flavin_Rdtase-like_dom"/>
</dbReference>
<dbReference type="Proteomes" id="UP001205612">
    <property type="component" value="Unassembled WGS sequence"/>
</dbReference>
<evidence type="ECO:0000259" key="3">
    <source>
        <dbReference type="SMART" id="SM00903"/>
    </source>
</evidence>
<comment type="similarity">
    <text evidence="1">Belongs to the non-flavoprotein flavin reductase family.</text>
</comment>
<keyword evidence="5" id="KW-1185">Reference proteome</keyword>
<dbReference type="Pfam" id="PF01613">
    <property type="entry name" value="Flavin_Reduct"/>
    <property type="match status" value="1"/>
</dbReference>
<dbReference type="PANTHER" id="PTHR30466">
    <property type="entry name" value="FLAVIN REDUCTASE"/>
    <property type="match status" value="1"/>
</dbReference>
<dbReference type="Gene3D" id="2.30.110.10">
    <property type="entry name" value="Electron Transport, Fmn-binding Protein, Chain A"/>
    <property type="match status" value="1"/>
</dbReference>
<evidence type="ECO:0000256" key="1">
    <source>
        <dbReference type="ARBA" id="ARBA00008898"/>
    </source>
</evidence>